<name>K3Z206_SETIT</name>
<dbReference type="InParanoid" id="K3Z206"/>
<dbReference type="Gramene" id="KQL32283">
    <property type="protein sequence ID" value="KQL32283"/>
    <property type="gene ID" value="SETIT_020574mg"/>
</dbReference>
<dbReference type="EnsemblPlants" id="KQL32283">
    <property type="protein sequence ID" value="KQL32283"/>
    <property type="gene ID" value="SETIT_020574mg"/>
</dbReference>
<dbReference type="EMBL" id="AGNK02000614">
    <property type="status" value="NOT_ANNOTATED_CDS"/>
    <property type="molecule type" value="Genomic_DNA"/>
</dbReference>
<evidence type="ECO:0000313" key="1">
    <source>
        <dbReference type="EnsemblPlants" id="KQL32283"/>
    </source>
</evidence>
<organism evidence="1 2">
    <name type="scientific">Setaria italica</name>
    <name type="common">Foxtail millet</name>
    <name type="synonym">Panicum italicum</name>
    <dbReference type="NCBI Taxonomy" id="4555"/>
    <lineage>
        <taxon>Eukaryota</taxon>
        <taxon>Viridiplantae</taxon>
        <taxon>Streptophyta</taxon>
        <taxon>Embryophyta</taxon>
        <taxon>Tracheophyta</taxon>
        <taxon>Spermatophyta</taxon>
        <taxon>Magnoliopsida</taxon>
        <taxon>Liliopsida</taxon>
        <taxon>Poales</taxon>
        <taxon>Poaceae</taxon>
        <taxon>PACMAD clade</taxon>
        <taxon>Panicoideae</taxon>
        <taxon>Panicodae</taxon>
        <taxon>Paniceae</taxon>
        <taxon>Cenchrinae</taxon>
        <taxon>Setaria</taxon>
    </lineage>
</organism>
<dbReference type="Proteomes" id="UP000004995">
    <property type="component" value="Unassembled WGS sequence"/>
</dbReference>
<keyword evidence="2" id="KW-1185">Reference proteome</keyword>
<dbReference type="AlphaFoldDB" id="K3Z206"/>
<reference evidence="1" key="2">
    <citation type="submission" date="2018-08" db="UniProtKB">
        <authorList>
            <consortium name="EnsemblPlants"/>
        </authorList>
    </citation>
    <scope>IDENTIFICATION</scope>
    <source>
        <strain evidence="1">Yugu1</strain>
    </source>
</reference>
<dbReference type="HOGENOM" id="CLU_3320916_0_0_1"/>
<proteinExistence type="predicted"/>
<accession>K3Z206</accession>
<reference evidence="2" key="1">
    <citation type="journal article" date="2012" name="Nat. Biotechnol.">
        <title>Reference genome sequence of the model plant Setaria.</title>
        <authorList>
            <person name="Bennetzen J.L."/>
            <person name="Schmutz J."/>
            <person name="Wang H."/>
            <person name="Percifield R."/>
            <person name="Hawkins J."/>
            <person name="Pontaroli A.C."/>
            <person name="Estep M."/>
            <person name="Feng L."/>
            <person name="Vaughn J.N."/>
            <person name="Grimwood J."/>
            <person name="Jenkins J."/>
            <person name="Barry K."/>
            <person name="Lindquist E."/>
            <person name="Hellsten U."/>
            <person name="Deshpande S."/>
            <person name="Wang X."/>
            <person name="Wu X."/>
            <person name="Mitros T."/>
            <person name="Triplett J."/>
            <person name="Yang X."/>
            <person name="Ye C.Y."/>
            <person name="Mauro-Herrera M."/>
            <person name="Wang L."/>
            <person name="Li P."/>
            <person name="Sharma M."/>
            <person name="Sharma R."/>
            <person name="Ronald P.C."/>
            <person name="Panaud O."/>
            <person name="Kellogg E.A."/>
            <person name="Brutnell T.P."/>
            <person name="Doust A.N."/>
            <person name="Tuskan G.A."/>
            <person name="Rokhsar D."/>
            <person name="Devos K.M."/>
        </authorList>
    </citation>
    <scope>NUCLEOTIDE SEQUENCE [LARGE SCALE GENOMIC DNA]</scope>
    <source>
        <strain evidence="2">cv. Yugu1</strain>
    </source>
</reference>
<protein>
    <submittedName>
        <fullName evidence="1">Uncharacterized protein</fullName>
    </submittedName>
</protein>
<sequence>MRRRMLTCRIPQTQVDSAPIDHNVGTEVVEHSWNIILQH</sequence>
<evidence type="ECO:0000313" key="2">
    <source>
        <dbReference type="Proteomes" id="UP000004995"/>
    </source>
</evidence>